<feature type="region of interest" description="Disordered" evidence="1">
    <location>
        <begin position="36"/>
        <end position="87"/>
    </location>
</feature>
<sequence>MSGEGASSGFAAPTRWGPGRGGLVWGGSRFARALARLRRGRKTRPRERESRFARPSGPGKPGRSLVLRESRFARPSTPGPARSFATRASLARSPAYAGDPAPAAGRSPIPCLAGGFVRAAQIGTAAFIHQRRGRKTRPRKRESRFARPRRPGNSAAAARQGRVSLRGSPTPGTRRRRRAAARSHTRKAVSFAPPKQAQQRSPTQRREPRTRLGEGEAALRLPRPPVAWLGGRKCRFVDRRAWGRKTRPRERESRSHREPGRSALAWVSLARPRREPARIRPVKGESRFAAHPRRGPGTGGGPQPDPIPARRFRSRRPNKHRPLKAHPPTPGTQDAVPRA</sequence>
<keyword evidence="3" id="KW-1185">Reference proteome</keyword>
<accession>A0A841FQV1</accession>
<dbReference type="EMBL" id="JACHGT010000007">
    <property type="protein sequence ID" value="MBB6035647.1"/>
    <property type="molecule type" value="Genomic_DNA"/>
</dbReference>
<feature type="region of interest" description="Disordered" evidence="1">
    <location>
        <begin position="127"/>
        <end position="218"/>
    </location>
</feature>
<feature type="compositionally biased region" description="Basic residues" evidence="1">
    <location>
        <begin position="129"/>
        <end position="150"/>
    </location>
</feature>
<dbReference type="Proteomes" id="UP000548476">
    <property type="component" value="Unassembled WGS sequence"/>
</dbReference>
<gene>
    <name evidence="2" type="ORF">HNR73_003511</name>
</gene>
<organism evidence="2 3">
    <name type="scientific">Phytomonospora endophytica</name>
    <dbReference type="NCBI Taxonomy" id="714109"/>
    <lineage>
        <taxon>Bacteria</taxon>
        <taxon>Bacillati</taxon>
        <taxon>Actinomycetota</taxon>
        <taxon>Actinomycetes</taxon>
        <taxon>Micromonosporales</taxon>
        <taxon>Micromonosporaceae</taxon>
        <taxon>Phytomonospora</taxon>
    </lineage>
</organism>
<protein>
    <submittedName>
        <fullName evidence="2">Uncharacterized protein</fullName>
    </submittedName>
</protein>
<feature type="compositionally biased region" description="Basic residues" evidence="1">
    <location>
        <begin position="36"/>
        <end position="45"/>
    </location>
</feature>
<evidence type="ECO:0000313" key="2">
    <source>
        <dbReference type="EMBL" id="MBB6035647.1"/>
    </source>
</evidence>
<feature type="compositionally biased region" description="Basic residues" evidence="1">
    <location>
        <begin position="310"/>
        <end position="324"/>
    </location>
</feature>
<evidence type="ECO:0000313" key="3">
    <source>
        <dbReference type="Proteomes" id="UP000548476"/>
    </source>
</evidence>
<feature type="compositionally biased region" description="Basic residues" evidence="1">
    <location>
        <begin position="173"/>
        <end position="187"/>
    </location>
</feature>
<comment type="caution">
    <text evidence="2">The sequence shown here is derived from an EMBL/GenBank/DDBJ whole genome shotgun (WGS) entry which is preliminary data.</text>
</comment>
<name>A0A841FQV1_9ACTN</name>
<feature type="compositionally biased region" description="Basic and acidic residues" evidence="1">
    <location>
        <begin position="204"/>
        <end position="214"/>
    </location>
</feature>
<proteinExistence type="predicted"/>
<feature type="compositionally biased region" description="Basic and acidic residues" evidence="1">
    <location>
        <begin position="249"/>
        <end position="260"/>
    </location>
</feature>
<feature type="region of interest" description="Disordered" evidence="1">
    <location>
        <begin position="1"/>
        <end position="22"/>
    </location>
</feature>
<reference evidence="2 3" key="1">
    <citation type="submission" date="2020-08" db="EMBL/GenBank/DDBJ databases">
        <title>Genomic Encyclopedia of Type Strains, Phase IV (KMG-IV): sequencing the most valuable type-strain genomes for metagenomic binning, comparative biology and taxonomic classification.</title>
        <authorList>
            <person name="Goeker M."/>
        </authorList>
    </citation>
    <scope>NUCLEOTIDE SEQUENCE [LARGE SCALE GENOMIC DNA]</scope>
    <source>
        <strain evidence="2 3">YIM 65646</strain>
    </source>
</reference>
<dbReference type="AlphaFoldDB" id="A0A841FQV1"/>
<feature type="compositionally biased region" description="Basic and acidic residues" evidence="1">
    <location>
        <begin position="272"/>
        <end position="288"/>
    </location>
</feature>
<evidence type="ECO:0000256" key="1">
    <source>
        <dbReference type="SAM" id="MobiDB-lite"/>
    </source>
</evidence>
<feature type="region of interest" description="Disordered" evidence="1">
    <location>
        <begin position="238"/>
        <end position="339"/>
    </location>
</feature>